<gene>
    <name evidence="10" type="ORF">SCLCIDRAFT_22485</name>
</gene>
<feature type="compositionally biased region" description="Polar residues" evidence="8">
    <location>
        <begin position="499"/>
        <end position="509"/>
    </location>
</feature>
<dbReference type="SUPFAM" id="SSF52540">
    <property type="entry name" value="P-loop containing nucleoside triphosphate hydrolases"/>
    <property type="match status" value="1"/>
</dbReference>
<dbReference type="InterPro" id="IPR027417">
    <property type="entry name" value="P-loop_NTPase"/>
</dbReference>
<feature type="transmembrane region" description="Helical" evidence="9">
    <location>
        <begin position="1016"/>
        <end position="1037"/>
    </location>
</feature>
<dbReference type="PANTHER" id="PTHR22914:SF45">
    <property type="entry name" value="CHITIN SYNTHASE"/>
    <property type="match status" value="1"/>
</dbReference>
<dbReference type="AlphaFoldDB" id="A0A0C3AKV9"/>
<dbReference type="InParanoid" id="A0A0C3AKV9"/>
<reference evidence="10 11" key="1">
    <citation type="submission" date="2014-04" db="EMBL/GenBank/DDBJ databases">
        <authorList>
            <consortium name="DOE Joint Genome Institute"/>
            <person name="Kuo A."/>
            <person name="Kohler A."/>
            <person name="Nagy L.G."/>
            <person name="Floudas D."/>
            <person name="Copeland A."/>
            <person name="Barry K.W."/>
            <person name="Cichocki N."/>
            <person name="Veneault-Fourrey C."/>
            <person name="LaButti K."/>
            <person name="Lindquist E.A."/>
            <person name="Lipzen A."/>
            <person name="Lundell T."/>
            <person name="Morin E."/>
            <person name="Murat C."/>
            <person name="Sun H."/>
            <person name="Tunlid A."/>
            <person name="Henrissat B."/>
            <person name="Grigoriev I.V."/>
            <person name="Hibbett D.S."/>
            <person name="Martin F."/>
            <person name="Nordberg H.P."/>
            <person name="Cantor M.N."/>
            <person name="Hua S.X."/>
        </authorList>
    </citation>
    <scope>NUCLEOTIDE SEQUENCE [LARGE SCALE GENOMIC DNA]</scope>
    <source>
        <strain evidence="10 11">Foug A</strain>
    </source>
</reference>
<dbReference type="HOGENOM" id="CLU_286069_0_0_1"/>
<dbReference type="EC" id="2.4.1.16" evidence="2"/>
<dbReference type="InterPro" id="IPR004835">
    <property type="entry name" value="Chitin_synth"/>
</dbReference>
<keyword evidence="3" id="KW-0328">Glycosyltransferase</keyword>
<dbReference type="PANTHER" id="PTHR22914">
    <property type="entry name" value="CHITIN SYNTHASE"/>
    <property type="match status" value="1"/>
</dbReference>
<comment type="subcellular location">
    <subcellularLocation>
        <location evidence="1">Membrane</location>
        <topology evidence="1">Multi-pass membrane protein</topology>
    </subcellularLocation>
</comment>
<dbReference type="Pfam" id="PF03142">
    <property type="entry name" value="Chitin_synth_2"/>
    <property type="match status" value="4"/>
</dbReference>
<dbReference type="GO" id="GO:0016020">
    <property type="term" value="C:membrane"/>
    <property type="evidence" value="ECO:0007669"/>
    <property type="project" value="UniProtKB-SubCell"/>
</dbReference>
<dbReference type="STRING" id="1036808.A0A0C3AKV9"/>
<dbReference type="InterPro" id="IPR029044">
    <property type="entry name" value="Nucleotide-diphossugar_trans"/>
</dbReference>
<keyword evidence="4 9" id="KW-0812">Transmembrane</keyword>
<feature type="region of interest" description="Disordered" evidence="8">
    <location>
        <begin position="490"/>
        <end position="509"/>
    </location>
</feature>
<dbReference type="OrthoDB" id="370884at2759"/>
<evidence type="ECO:0000256" key="1">
    <source>
        <dbReference type="ARBA" id="ARBA00004141"/>
    </source>
</evidence>
<dbReference type="GO" id="GO:0004100">
    <property type="term" value="F:chitin synthase activity"/>
    <property type="evidence" value="ECO:0007669"/>
    <property type="project" value="UniProtKB-EC"/>
</dbReference>
<name>A0A0C3AKV9_9AGAM</name>
<dbReference type="Proteomes" id="UP000053989">
    <property type="component" value="Unassembled WGS sequence"/>
</dbReference>
<keyword evidence="11" id="KW-1185">Reference proteome</keyword>
<organism evidence="10 11">
    <name type="scientific">Scleroderma citrinum Foug A</name>
    <dbReference type="NCBI Taxonomy" id="1036808"/>
    <lineage>
        <taxon>Eukaryota</taxon>
        <taxon>Fungi</taxon>
        <taxon>Dikarya</taxon>
        <taxon>Basidiomycota</taxon>
        <taxon>Agaricomycotina</taxon>
        <taxon>Agaricomycetes</taxon>
        <taxon>Agaricomycetidae</taxon>
        <taxon>Boletales</taxon>
        <taxon>Sclerodermatineae</taxon>
        <taxon>Sclerodermataceae</taxon>
        <taxon>Scleroderma</taxon>
    </lineage>
</organism>
<evidence type="ECO:0000256" key="2">
    <source>
        <dbReference type="ARBA" id="ARBA00012543"/>
    </source>
</evidence>
<feature type="region of interest" description="Disordered" evidence="8">
    <location>
        <begin position="447"/>
        <end position="480"/>
    </location>
</feature>
<evidence type="ECO:0000256" key="5">
    <source>
        <dbReference type="ARBA" id="ARBA00022989"/>
    </source>
</evidence>
<dbReference type="GO" id="GO:0071944">
    <property type="term" value="C:cell periphery"/>
    <property type="evidence" value="ECO:0007669"/>
    <property type="project" value="TreeGrafter"/>
</dbReference>
<dbReference type="GO" id="GO:0031505">
    <property type="term" value="P:fungal-type cell wall organization"/>
    <property type="evidence" value="ECO:0007669"/>
    <property type="project" value="TreeGrafter"/>
</dbReference>
<evidence type="ECO:0000256" key="4">
    <source>
        <dbReference type="ARBA" id="ARBA00022692"/>
    </source>
</evidence>
<feature type="region of interest" description="Disordered" evidence="8">
    <location>
        <begin position="1"/>
        <end position="62"/>
    </location>
</feature>
<evidence type="ECO:0000256" key="7">
    <source>
        <dbReference type="ARBA" id="ARBA00048014"/>
    </source>
</evidence>
<comment type="catalytic activity">
    <reaction evidence="7">
        <text>[(1-&gt;4)-N-acetyl-beta-D-glucosaminyl](n) + UDP-N-acetyl-alpha-D-glucosamine = [(1-&gt;4)-N-acetyl-beta-D-glucosaminyl](n+1) + UDP + H(+)</text>
        <dbReference type="Rhea" id="RHEA:16637"/>
        <dbReference type="Rhea" id="RHEA-COMP:9593"/>
        <dbReference type="Rhea" id="RHEA-COMP:9595"/>
        <dbReference type="ChEBI" id="CHEBI:15378"/>
        <dbReference type="ChEBI" id="CHEBI:17029"/>
        <dbReference type="ChEBI" id="CHEBI:57705"/>
        <dbReference type="ChEBI" id="CHEBI:58223"/>
        <dbReference type="EC" id="2.4.1.16"/>
    </reaction>
</comment>
<evidence type="ECO:0000256" key="8">
    <source>
        <dbReference type="SAM" id="MobiDB-lite"/>
    </source>
</evidence>
<keyword evidence="10" id="KW-0808">Transferase</keyword>
<dbReference type="EMBL" id="KN822021">
    <property type="protein sequence ID" value="KIM65577.1"/>
    <property type="molecule type" value="Genomic_DNA"/>
</dbReference>
<dbReference type="GO" id="GO:0006031">
    <property type="term" value="P:chitin biosynthetic process"/>
    <property type="evidence" value="ECO:0007669"/>
    <property type="project" value="TreeGrafter"/>
</dbReference>
<feature type="transmembrane region" description="Helical" evidence="9">
    <location>
        <begin position="989"/>
        <end position="1010"/>
    </location>
</feature>
<reference evidence="11" key="2">
    <citation type="submission" date="2015-01" db="EMBL/GenBank/DDBJ databases">
        <title>Evolutionary Origins and Diversification of the Mycorrhizal Mutualists.</title>
        <authorList>
            <consortium name="DOE Joint Genome Institute"/>
            <consortium name="Mycorrhizal Genomics Consortium"/>
            <person name="Kohler A."/>
            <person name="Kuo A."/>
            <person name="Nagy L.G."/>
            <person name="Floudas D."/>
            <person name="Copeland A."/>
            <person name="Barry K.W."/>
            <person name="Cichocki N."/>
            <person name="Veneault-Fourrey C."/>
            <person name="LaButti K."/>
            <person name="Lindquist E.A."/>
            <person name="Lipzen A."/>
            <person name="Lundell T."/>
            <person name="Morin E."/>
            <person name="Murat C."/>
            <person name="Riley R."/>
            <person name="Ohm R."/>
            <person name="Sun H."/>
            <person name="Tunlid A."/>
            <person name="Henrissat B."/>
            <person name="Grigoriev I.V."/>
            <person name="Hibbett D.S."/>
            <person name="Martin F."/>
        </authorList>
    </citation>
    <scope>NUCLEOTIDE SEQUENCE [LARGE SCALE GENOMIC DNA]</scope>
    <source>
        <strain evidence="11">Foug A</strain>
    </source>
</reference>
<protein>
    <recommendedName>
        <fullName evidence="2">chitin synthase</fullName>
        <ecNumber evidence="2">2.4.1.16</ecNumber>
    </recommendedName>
</protein>
<sequence length="1081" mass="120883">MDGIIGDGNMSENATFPVADGEDEGDNMFHAGQGTDSDNGHDGDDDGESDSKSMSFDDNNSELDDLEEECTAAYFLYGTPHQAAHVSLSLPFGALYLHVLQARMVLCIAASLPLNTSHSGQDLTKKTNGGLLTTETHPILMVRIIAFKFIASINFSGLHAPEDHNKFVIWQVPCYTEGKASLWHMIDSLVVLKYNDKRRHILTRAGSNLDPVPLNFVSIGEGARQHNIGKVYSGLYERVGHAISSLVVIKAGQLTEWSRPGNRGKQDSQMVIMHFLNKTQTWYIFCINPNDAHLPYQLEGRAVKVQVRSAGLGAVIARYGGGSTGARGRMWEVGVEIREFWKRYCTPLSALGIPIPEEREQRDGVAHARTALGLEEADMVVGQFKVFISQAAFHMLEDRLRAANVNEQKHNHLREAKAEARLDIRQGNTGDPYAPYLSPSVAGGDNTGFGNTYGDQAPLVGRGSSFHHESEDEVDEDKSMWSDDFDYHSRLTSNRDDSNSNYGTESYAPSRNMFQAADKEGHVPKETLPGENLEVRGMSANAIFPVQVSALCNGVSGSVSPWVMLNSVKNTDPNSQYHDFRAFTNDSHPDWYFKSMTIMRWNNRVGYIGLTLQEIKSQANSGSSLGIYDGLIYGLTNYIKYPPVVITPSGTQSGGDLMKKINSGLGLDSDMLQRQKTCLHNLFWVGAVDNRNLLQCLFSQYILLVLSVLMVCIIGFKFIASINFGALRAPEDHDKFIIWQVTCYTEGKASLRRTIDSLAMLKYDNKWKLILIVCDGNIIGSGNDRPTPRIVLDILGADSNLDPVPLNFVSIGEGARQGVGKLMEQSRPGNHEKRDSQMVIMHFLNKVHYAAPMNPLEIEMYHQIKNVIGVNPMFYEYLFTVDADTTVEVYSLNRLISVMIHDKKVLGVWRNLVGQCQAVHYYDDAGLRILHLPSHGQGIQGSVWLRDMFAWMFHLIVLNYSQNRVDTLHMKNFSIVYLIVSVTYEHKTVLLISLIIIGAVYGLQALVFVLCRKWDMVGWMVFYILAIPIFSPMLPIYSFWRMVDFSWGATHVVLGESGKKFIIHDEGKFDPRSIPLKTWND</sequence>
<evidence type="ECO:0000256" key="3">
    <source>
        <dbReference type="ARBA" id="ARBA00022676"/>
    </source>
</evidence>
<evidence type="ECO:0000256" key="6">
    <source>
        <dbReference type="ARBA" id="ARBA00023136"/>
    </source>
</evidence>
<accession>A0A0C3AKV9</accession>
<proteinExistence type="predicted"/>
<feature type="transmembrane region" description="Helical" evidence="9">
    <location>
        <begin position="701"/>
        <end position="720"/>
    </location>
</feature>
<evidence type="ECO:0000313" key="11">
    <source>
        <dbReference type="Proteomes" id="UP000053989"/>
    </source>
</evidence>
<keyword evidence="5 9" id="KW-1133">Transmembrane helix</keyword>
<keyword evidence="6 9" id="KW-0472">Membrane</keyword>
<dbReference type="GO" id="GO:0030428">
    <property type="term" value="C:cell septum"/>
    <property type="evidence" value="ECO:0007669"/>
    <property type="project" value="TreeGrafter"/>
</dbReference>
<dbReference type="SUPFAM" id="SSF53448">
    <property type="entry name" value="Nucleotide-diphospho-sugar transferases"/>
    <property type="match status" value="1"/>
</dbReference>
<evidence type="ECO:0000313" key="10">
    <source>
        <dbReference type="EMBL" id="KIM65577.1"/>
    </source>
</evidence>
<evidence type="ECO:0000256" key="9">
    <source>
        <dbReference type="SAM" id="Phobius"/>
    </source>
</evidence>